<dbReference type="InterPro" id="IPR038765">
    <property type="entry name" value="Papain-like_cys_pep_sf"/>
</dbReference>
<evidence type="ECO:0000256" key="2">
    <source>
        <dbReference type="ARBA" id="ARBA00022670"/>
    </source>
</evidence>
<organism evidence="7 8">
    <name type="scientific">Nocardia aurantia</name>
    <dbReference type="NCBI Taxonomy" id="2585199"/>
    <lineage>
        <taxon>Bacteria</taxon>
        <taxon>Bacillati</taxon>
        <taxon>Actinomycetota</taxon>
        <taxon>Actinomycetes</taxon>
        <taxon>Mycobacteriales</taxon>
        <taxon>Nocardiaceae</taxon>
        <taxon>Nocardia</taxon>
    </lineage>
</organism>
<dbReference type="AlphaFoldDB" id="A0A7K0DTS9"/>
<dbReference type="PROSITE" id="PS51935">
    <property type="entry name" value="NLPC_P60"/>
    <property type="match status" value="1"/>
</dbReference>
<evidence type="ECO:0000259" key="6">
    <source>
        <dbReference type="PROSITE" id="PS51935"/>
    </source>
</evidence>
<keyword evidence="2" id="KW-0645">Protease</keyword>
<evidence type="ECO:0000313" key="7">
    <source>
        <dbReference type="EMBL" id="MQY28234.1"/>
    </source>
</evidence>
<dbReference type="PANTHER" id="PTHR47359:SF3">
    <property type="entry name" value="NLP_P60 DOMAIN-CONTAINING PROTEIN-RELATED"/>
    <property type="match status" value="1"/>
</dbReference>
<name>A0A7K0DTS9_9NOCA</name>
<feature type="region of interest" description="Disordered" evidence="5">
    <location>
        <begin position="154"/>
        <end position="183"/>
    </location>
</feature>
<feature type="compositionally biased region" description="Basic residues" evidence="5">
    <location>
        <begin position="163"/>
        <end position="173"/>
    </location>
</feature>
<keyword evidence="4" id="KW-0788">Thiol protease</keyword>
<keyword evidence="3" id="KW-0378">Hydrolase</keyword>
<dbReference type="EMBL" id="WEGI01000008">
    <property type="protein sequence ID" value="MQY28234.1"/>
    <property type="molecule type" value="Genomic_DNA"/>
</dbReference>
<sequence>MAPALADDLNGVLQSLVDLYGQAAPSSVEALAMNTISGDLSAHSGRSINGYTDTRGVQSTAADGHGQKDAIVAKAVGAAADGTVAGRGRLAAQIADFRSQARAITSLGDTPFTGAALLDAAQHTIGRAADQVNADVAAARKHAAQIMPPAATPARVHTVAATRPRRSRSRRRNLPSDGTAGGSAVRAANAAVGTPYVWGGGGARGPSGGGFDCSGLTQYAVAQASGGHVVLPRTTYEQIYSGVRVPVSDVRPGDLVFPASSFSARGPEHVQLAAGNGMVIEAPHSGANVRWSRMPGNAVVVRVL</sequence>
<feature type="domain" description="NlpC/P60" evidence="6">
    <location>
        <begin position="178"/>
        <end position="304"/>
    </location>
</feature>
<evidence type="ECO:0000256" key="4">
    <source>
        <dbReference type="ARBA" id="ARBA00022807"/>
    </source>
</evidence>
<dbReference type="Proteomes" id="UP000431401">
    <property type="component" value="Unassembled WGS sequence"/>
</dbReference>
<evidence type="ECO:0000313" key="8">
    <source>
        <dbReference type="Proteomes" id="UP000431401"/>
    </source>
</evidence>
<dbReference type="SUPFAM" id="SSF54001">
    <property type="entry name" value="Cysteine proteinases"/>
    <property type="match status" value="1"/>
</dbReference>
<dbReference type="PANTHER" id="PTHR47359">
    <property type="entry name" value="PEPTIDOGLYCAN DL-ENDOPEPTIDASE CWLO"/>
    <property type="match status" value="1"/>
</dbReference>
<evidence type="ECO:0000256" key="1">
    <source>
        <dbReference type="ARBA" id="ARBA00007074"/>
    </source>
</evidence>
<dbReference type="GO" id="GO:0008234">
    <property type="term" value="F:cysteine-type peptidase activity"/>
    <property type="evidence" value="ECO:0007669"/>
    <property type="project" value="UniProtKB-KW"/>
</dbReference>
<dbReference type="InterPro" id="IPR051794">
    <property type="entry name" value="PG_Endopeptidase_C40"/>
</dbReference>
<dbReference type="InterPro" id="IPR000064">
    <property type="entry name" value="NLP_P60_dom"/>
</dbReference>
<dbReference type="Pfam" id="PF00877">
    <property type="entry name" value="NLPC_P60"/>
    <property type="match status" value="1"/>
</dbReference>
<dbReference type="GO" id="GO:0006508">
    <property type="term" value="P:proteolysis"/>
    <property type="evidence" value="ECO:0007669"/>
    <property type="project" value="UniProtKB-KW"/>
</dbReference>
<reference evidence="7 8" key="1">
    <citation type="submission" date="2019-10" db="EMBL/GenBank/DDBJ databases">
        <title>Nocardia macrotermitis sp. nov. and Nocardia aurantia sp. nov., isolated from the gut of fungus growing-termite Macrotermes natalensis.</title>
        <authorList>
            <person name="Benndorf R."/>
            <person name="Schwitalla J."/>
            <person name="Martin K."/>
            <person name="De Beer W."/>
            <person name="Kaster A.-K."/>
            <person name="Vollmers J."/>
            <person name="Poulsen M."/>
            <person name="Beemelmanns C."/>
        </authorList>
    </citation>
    <scope>NUCLEOTIDE SEQUENCE [LARGE SCALE GENOMIC DNA]</scope>
    <source>
        <strain evidence="7 8">RB56</strain>
    </source>
</reference>
<gene>
    <name evidence="7" type="ORF">NRB56_38170</name>
</gene>
<evidence type="ECO:0000256" key="3">
    <source>
        <dbReference type="ARBA" id="ARBA00022801"/>
    </source>
</evidence>
<dbReference type="OrthoDB" id="3209655at2"/>
<comment type="similarity">
    <text evidence="1">Belongs to the peptidase C40 family.</text>
</comment>
<dbReference type="Gene3D" id="3.90.1720.10">
    <property type="entry name" value="endopeptidase domain like (from Nostoc punctiforme)"/>
    <property type="match status" value="1"/>
</dbReference>
<protein>
    <recommendedName>
        <fullName evidence="6">NlpC/P60 domain-containing protein</fullName>
    </recommendedName>
</protein>
<keyword evidence="8" id="KW-1185">Reference proteome</keyword>
<proteinExistence type="inferred from homology"/>
<comment type="caution">
    <text evidence="7">The sequence shown here is derived from an EMBL/GenBank/DDBJ whole genome shotgun (WGS) entry which is preliminary data.</text>
</comment>
<evidence type="ECO:0000256" key="5">
    <source>
        <dbReference type="SAM" id="MobiDB-lite"/>
    </source>
</evidence>
<dbReference type="RefSeq" id="WP_153344045.1">
    <property type="nucleotide sequence ID" value="NZ_WEGI01000008.1"/>
</dbReference>
<accession>A0A7K0DTS9</accession>